<evidence type="ECO:0000313" key="1">
    <source>
        <dbReference type="EMBL" id="CBY19932.1"/>
    </source>
</evidence>
<sequence length="126" mass="14473">MSIKNRFLTQRAPCLSKVSFIKPKLAIIFDTERLFEADLNSSFSFEEVDASKRLWLLSNGPHGHLRIRLLLEEDNCRDDWVTSIRWAIEMAANLCPNNQPCPASNEVVVPHDRILLRQDGTKELLP</sequence>
<name>E4XSD0_OIKDI</name>
<reference evidence="1" key="1">
    <citation type="journal article" date="2010" name="Science">
        <title>Plasticity of animal genome architecture unmasked by rapid evolution of a pelagic tunicate.</title>
        <authorList>
            <person name="Denoeud F."/>
            <person name="Henriet S."/>
            <person name="Mungpakdee S."/>
            <person name="Aury J.M."/>
            <person name="Da Silva C."/>
            <person name="Brinkmann H."/>
            <person name="Mikhaleva J."/>
            <person name="Olsen L.C."/>
            <person name="Jubin C."/>
            <person name="Canestro C."/>
            <person name="Bouquet J.M."/>
            <person name="Danks G."/>
            <person name="Poulain J."/>
            <person name="Campsteijn C."/>
            <person name="Adamski M."/>
            <person name="Cross I."/>
            <person name="Yadetie F."/>
            <person name="Muffato M."/>
            <person name="Louis A."/>
            <person name="Butcher S."/>
            <person name="Tsagkogeorga G."/>
            <person name="Konrad A."/>
            <person name="Singh S."/>
            <person name="Jensen M.F."/>
            <person name="Cong E.H."/>
            <person name="Eikeseth-Otteraa H."/>
            <person name="Noel B."/>
            <person name="Anthouard V."/>
            <person name="Porcel B.M."/>
            <person name="Kachouri-Lafond R."/>
            <person name="Nishino A."/>
            <person name="Ugolini M."/>
            <person name="Chourrout P."/>
            <person name="Nishida H."/>
            <person name="Aasland R."/>
            <person name="Huzurbazar S."/>
            <person name="Westhof E."/>
            <person name="Delsuc F."/>
            <person name="Lehrach H."/>
            <person name="Reinhardt R."/>
            <person name="Weissenbach J."/>
            <person name="Roy S.W."/>
            <person name="Artiguenave F."/>
            <person name="Postlethwait J.H."/>
            <person name="Manak J.R."/>
            <person name="Thompson E.M."/>
            <person name="Jaillon O."/>
            <person name="Du Pasquier L."/>
            <person name="Boudinot P."/>
            <person name="Liberles D.A."/>
            <person name="Volff J.N."/>
            <person name="Philippe H."/>
            <person name="Lenhard B."/>
            <person name="Roest Crollius H."/>
            <person name="Wincker P."/>
            <person name="Chourrout D."/>
        </authorList>
    </citation>
    <scope>NUCLEOTIDE SEQUENCE [LARGE SCALE GENOMIC DNA]</scope>
</reference>
<keyword evidence="2" id="KW-1185">Reference proteome</keyword>
<organism evidence="1">
    <name type="scientific">Oikopleura dioica</name>
    <name type="common">Tunicate</name>
    <dbReference type="NCBI Taxonomy" id="34765"/>
    <lineage>
        <taxon>Eukaryota</taxon>
        <taxon>Metazoa</taxon>
        <taxon>Chordata</taxon>
        <taxon>Tunicata</taxon>
        <taxon>Appendicularia</taxon>
        <taxon>Copelata</taxon>
        <taxon>Oikopleuridae</taxon>
        <taxon>Oikopleura</taxon>
    </lineage>
</organism>
<accession>E4XSD0</accession>
<evidence type="ECO:0008006" key="3">
    <source>
        <dbReference type="Google" id="ProtNLM"/>
    </source>
</evidence>
<evidence type="ECO:0000313" key="2">
    <source>
        <dbReference type="Proteomes" id="UP000001307"/>
    </source>
</evidence>
<proteinExistence type="predicted"/>
<dbReference type="AlphaFoldDB" id="E4XSD0"/>
<dbReference type="EMBL" id="FN653133">
    <property type="protein sequence ID" value="CBY19932.1"/>
    <property type="molecule type" value="Genomic_DNA"/>
</dbReference>
<protein>
    <recommendedName>
        <fullName evidence="3">PH domain-containing protein</fullName>
    </recommendedName>
</protein>
<dbReference type="InParanoid" id="E4XSD0"/>
<dbReference type="Proteomes" id="UP000001307">
    <property type="component" value="Unassembled WGS sequence"/>
</dbReference>
<gene>
    <name evidence="1" type="ORF">GSOID_T00002082001</name>
</gene>